<evidence type="ECO:0000313" key="2">
    <source>
        <dbReference type="Proteomes" id="UP000801492"/>
    </source>
</evidence>
<dbReference type="EMBL" id="VTPC01087480">
    <property type="protein sequence ID" value="KAF2886501.1"/>
    <property type="molecule type" value="Genomic_DNA"/>
</dbReference>
<organism evidence="1 2">
    <name type="scientific">Ignelater luminosus</name>
    <name type="common">Cucubano</name>
    <name type="synonym">Pyrophorus luminosus</name>
    <dbReference type="NCBI Taxonomy" id="2038154"/>
    <lineage>
        <taxon>Eukaryota</taxon>
        <taxon>Metazoa</taxon>
        <taxon>Ecdysozoa</taxon>
        <taxon>Arthropoda</taxon>
        <taxon>Hexapoda</taxon>
        <taxon>Insecta</taxon>
        <taxon>Pterygota</taxon>
        <taxon>Neoptera</taxon>
        <taxon>Endopterygota</taxon>
        <taxon>Coleoptera</taxon>
        <taxon>Polyphaga</taxon>
        <taxon>Elateriformia</taxon>
        <taxon>Elateroidea</taxon>
        <taxon>Elateridae</taxon>
        <taxon>Agrypninae</taxon>
        <taxon>Pyrophorini</taxon>
        <taxon>Ignelater</taxon>
    </lineage>
</organism>
<reference evidence="1" key="1">
    <citation type="submission" date="2019-08" db="EMBL/GenBank/DDBJ databases">
        <title>The genome of the North American firefly Photinus pyralis.</title>
        <authorList>
            <consortium name="Photinus pyralis genome working group"/>
            <person name="Fallon T.R."/>
            <person name="Sander Lower S.E."/>
            <person name="Weng J.-K."/>
        </authorList>
    </citation>
    <scope>NUCLEOTIDE SEQUENCE</scope>
    <source>
        <strain evidence="1">TRF0915ILg1</strain>
        <tissue evidence="1">Whole body</tissue>
    </source>
</reference>
<name>A0A8K0G5D0_IGNLU</name>
<protein>
    <submittedName>
        <fullName evidence="1">Uncharacterized protein</fullName>
    </submittedName>
</protein>
<dbReference type="AlphaFoldDB" id="A0A8K0G5D0"/>
<accession>A0A8K0G5D0</accession>
<dbReference type="Proteomes" id="UP000801492">
    <property type="component" value="Unassembled WGS sequence"/>
</dbReference>
<sequence length="79" mass="8957">MKVDSGHSATEKMLEKVRQVVVPADYLPIIQSSRVNKPYHTYYLSQDIFVQIDTDYHDSIRLGGKTGDPCVNEVVAFLE</sequence>
<proteinExistence type="predicted"/>
<keyword evidence="2" id="KW-1185">Reference proteome</keyword>
<comment type="caution">
    <text evidence="1">The sequence shown here is derived from an EMBL/GenBank/DDBJ whole genome shotgun (WGS) entry which is preliminary data.</text>
</comment>
<evidence type="ECO:0000313" key="1">
    <source>
        <dbReference type="EMBL" id="KAF2886501.1"/>
    </source>
</evidence>
<gene>
    <name evidence="1" type="ORF">ILUMI_19672</name>
</gene>